<evidence type="ECO:0000313" key="3">
    <source>
        <dbReference type="Proteomes" id="UP000199607"/>
    </source>
</evidence>
<dbReference type="STRING" id="553466.SAMN04487950_3117"/>
<name>A0A1I4GAZ2_9EURY</name>
<dbReference type="RefSeq" id="WP_089870283.1">
    <property type="nucleotide sequence ID" value="NZ_FOTC01000003.1"/>
</dbReference>
<feature type="compositionally biased region" description="Polar residues" evidence="1">
    <location>
        <begin position="113"/>
        <end position="124"/>
    </location>
</feature>
<keyword evidence="3" id="KW-1185">Reference proteome</keyword>
<dbReference type="EMBL" id="FOTC01000003">
    <property type="protein sequence ID" value="SFL26467.1"/>
    <property type="molecule type" value="Genomic_DNA"/>
</dbReference>
<evidence type="ECO:0000313" key="2">
    <source>
        <dbReference type="EMBL" id="SFL26467.1"/>
    </source>
</evidence>
<feature type="region of interest" description="Disordered" evidence="1">
    <location>
        <begin position="113"/>
        <end position="133"/>
    </location>
</feature>
<evidence type="ECO:0000256" key="1">
    <source>
        <dbReference type="SAM" id="MobiDB-lite"/>
    </source>
</evidence>
<keyword evidence="2" id="KW-0269">Exonuclease</keyword>
<accession>A0A1I4GAZ2</accession>
<gene>
    <name evidence="2" type="ORF">SAMN04487950_3117</name>
</gene>
<dbReference type="Proteomes" id="UP000199607">
    <property type="component" value="Unassembled WGS sequence"/>
</dbReference>
<dbReference type="GO" id="GO:0004527">
    <property type="term" value="F:exonuclease activity"/>
    <property type="evidence" value="ECO:0007669"/>
    <property type="project" value="UniProtKB-KW"/>
</dbReference>
<organism evidence="2 3">
    <name type="scientific">Halogranum rubrum</name>
    <dbReference type="NCBI Taxonomy" id="553466"/>
    <lineage>
        <taxon>Archaea</taxon>
        <taxon>Methanobacteriati</taxon>
        <taxon>Methanobacteriota</taxon>
        <taxon>Stenosarchaea group</taxon>
        <taxon>Halobacteria</taxon>
        <taxon>Halobacteriales</taxon>
        <taxon>Haloferacaceae</taxon>
    </lineage>
</organism>
<sequence length="235" mass="26136">MSPSTRVAFSDLARATYCPRQLYYARRDDDRGPPADVGERRALAFKYRTLRDASDDVLRDSPVAVAPDSYRAALDRLAARDEFDALCDPADRDVLLTGKDCRGIVQKLLSGSESNDWNESNEVTPPTPVLVSPGEPPDRGVWEPQAVKAVAAAKALAWEREREIPRVLVEYPTYGVVRTVHLTTRKKAAYRTALRTVRSMDGPPPRLRGSDKCDACEYRSQCGVKTRSLRSLLGL</sequence>
<proteinExistence type="predicted"/>
<keyword evidence="2" id="KW-0540">Nuclease</keyword>
<protein>
    <submittedName>
        <fullName evidence="2">CRISPR-associated exonuclease Cas4</fullName>
    </submittedName>
</protein>
<reference evidence="3" key="1">
    <citation type="submission" date="2016-10" db="EMBL/GenBank/DDBJ databases">
        <authorList>
            <person name="Varghese N."/>
            <person name="Submissions S."/>
        </authorList>
    </citation>
    <scope>NUCLEOTIDE SEQUENCE [LARGE SCALE GENOMIC DNA]</scope>
    <source>
        <strain evidence="3">CGMCC 1.7738</strain>
    </source>
</reference>
<dbReference type="AlphaFoldDB" id="A0A1I4GAZ2"/>
<keyword evidence="2" id="KW-0378">Hydrolase</keyword>